<evidence type="ECO:0000256" key="4">
    <source>
        <dbReference type="ARBA" id="ARBA00023004"/>
    </source>
</evidence>
<reference evidence="7 8" key="1">
    <citation type="submission" date="2022-01" db="EMBL/GenBank/DDBJ databases">
        <title>Dethiosulfovibrio faecalis sp. nov., a novel proteolytic, non-sulfur-reducing bacterium isolated from a marine aquaculture solid waste bioreactor.</title>
        <authorList>
            <person name="Grabowski S."/>
            <person name="Apolinario E."/>
            <person name="Schneider N."/>
            <person name="Marshall C.W."/>
            <person name="Sowers K.R."/>
        </authorList>
    </citation>
    <scope>NUCLEOTIDE SEQUENCE [LARGE SCALE GENOMIC DNA]</scope>
    <source>
        <strain evidence="7 8">DSM 12537</strain>
    </source>
</reference>
<evidence type="ECO:0000256" key="2">
    <source>
        <dbReference type="ARBA" id="ARBA00022714"/>
    </source>
</evidence>
<dbReference type="InterPro" id="IPR036249">
    <property type="entry name" value="Thioredoxin-like_sf"/>
</dbReference>
<keyword evidence="3" id="KW-0479">Metal-binding</keyword>
<gene>
    <name evidence="7" type="primary">nuoE</name>
    <name evidence="7" type="ORF">L2W38_01800</name>
</gene>
<dbReference type="Gene3D" id="1.10.10.1590">
    <property type="entry name" value="NADH-quinone oxidoreductase subunit E"/>
    <property type="match status" value="1"/>
</dbReference>
<evidence type="ECO:0000256" key="6">
    <source>
        <dbReference type="ARBA" id="ARBA00034078"/>
    </source>
</evidence>
<evidence type="ECO:0000313" key="8">
    <source>
        <dbReference type="Proteomes" id="UP001200430"/>
    </source>
</evidence>
<dbReference type="PANTHER" id="PTHR43342">
    <property type="entry name" value="NADH-QUINONE OXIDOREDUCTASE, E SUBUNIT"/>
    <property type="match status" value="1"/>
</dbReference>
<evidence type="ECO:0000256" key="3">
    <source>
        <dbReference type="ARBA" id="ARBA00022723"/>
    </source>
</evidence>
<dbReference type="Gene3D" id="3.40.30.10">
    <property type="entry name" value="Glutaredoxin"/>
    <property type="match status" value="1"/>
</dbReference>
<accession>A0ABS9EK15</accession>
<keyword evidence="7" id="KW-0560">Oxidoreductase</keyword>
<dbReference type="EC" id="1.6.5.11" evidence="7"/>
<comment type="cofactor">
    <cofactor evidence="6">
        <name>[2Fe-2S] cluster</name>
        <dbReference type="ChEBI" id="CHEBI:190135"/>
    </cofactor>
</comment>
<dbReference type="InterPro" id="IPR028431">
    <property type="entry name" value="NADP_DH_HndA-like"/>
</dbReference>
<dbReference type="CDD" id="cd03064">
    <property type="entry name" value="TRX_Fd_NuoE"/>
    <property type="match status" value="1"/>
</dbReference>
<keyword evidence="5" id="KW-0411">Iron-sulfur</keyword>
<keyword evidence="4" id="KW-0408">Iron</keyword>
<dbReference type="InterPro" id="IPR042128">
    <property type="entry name" value="NuoE_dom"/>
</dbReference>
<dbReference type="RefSeq" id="WP_236098017.1">
    <property type="nucleotide sequence ID" value="NZ_JAKGUD010000001.1"/>
</dbReference>
<dbReference type="NCBIfam" id="NF005722">
    <property type="entry name" value="PRK07539.1-2"/>
    <property type="match status" value="1"/>
</dbReference>
<keyword evidence="8" id="KW-1185">Reference proteome</keyword>
<dbReference type="PIRSF" id="PIRSF000216">
    <property type="entry name" value="NADH_DH_24kDa"/>
    <property type="match status" value="1"/>
</dbReference>
<dbReference type="PANTHER" id="PTHR43342:SF1">
    <property type="entry name" value="BIFURCATING [FEFE] HYDROGENASE GAMMA SUBUNIT"/>
    <property type="match status" value="1"/>
</dbReference>
<dbReference type="Pfam" id="PF01257">
    <property type="entry name" value="2Fe-2S_thioredx"/>
    <property type="match status" value="1"/>
</dbReference>
<organism evidence="7 8">
    <name type="scientific">Dethiosulfovibrio marinus</name>
    <dbReference type="NCBI Taxonomy" id="133532"/>
    <lineage>
        <taxon>Bacteria</taxon>
        <taxon>Thermotogati</taxon>
        <taxon>Synergistota</taxon>
        <taxon>Synergistia</taxon>
        <taxon>Synergistales</taxon>
        <taxon>Dethiosulfovibrionaceae</taxon>
        <taxon>Dethiosulfovibrio</taxon>
    </lineage>
</organism>
<dbReference type="GO" id="GO:0016491">
    <property type="term" value="F:oxidoreductase activity"/>
    <property type="evidence" value="ECO:0007669"/>
    <property type="project" value="UniProtKB-KW"/>
</dbReference>
<keyword evidence="2" id="KW-0001">2Fe-2S</keyword>
<dbReference type="SUPFAM" id="SSF52833">
    <property type="entry name" value="Thioredoxin-like"/>
    <property type="match status" value="1"/>
</dbReference>
<evidence type="ECO:0000313" key="7">
    <source>
        <dbReference type="EMBL" id="MCF4141552.1"/>
    </source>
</evidence>
<evidence type="ECO:0000256" key="5">
    <source>
        <dbReference type="ARBA" id="ARBA00023014"/>
    </source>
</evidence>
<proteinExistence type="inferred from homology"/>
<protein>
    <submittedName>
        <fullName evidence="7">NADH-quinone oxidoreductase subunit NuoE</fullName>
        <ecNumber evidence="7">1.6.5.11</ecNumber>
    </submittedName>
</protein>
<dbReference type="Proteomes" id="UP001200430">
    <property type="component" value="Unassembled WGS sequence"/>
</dbReference>
<comment type="caution">
    <text evidence="7">The sequence shown here is derived from an EMBL/GenBank/DDBJ whole genome shotgun (WGS) entry which is preliminary data.</text>
</comment>
<dbReference type="InterPro" id="IPR002023">
    <property type="entry name" value="NuoE-like"/>
</dbReference>
<dbReference type="InterPro" id="IPR041921">
    <property type="entry name" value="NuoE_N"/>
</dbReference>
<comment type="similarity">
    <text evidence="1">Belongs to the complex I 24 kDa subunit family.</text>
</comment>
<evidence type="ECO:0000256" key="1">
    <source>
        <dbReference type="ARBA" id="ARBA00010643"/>
    </source>
</evidence>
<name>A0ABS9EK15_9BACT</name>
<sequence>MSLNTTEVIARTSEIVSPWKSKHGGLIPILQSIQGEFGYLPMEALKTVSKDLKIPEAEIYGVATFYAQFHLNPRGRHVVRVCRGTACHVRGSQKILDMVKEITGINENETTKDLRFTIEPVACLGACGLAPVMMVDDQTFGRLEPGKVREILEKFE</sequence>
<dbReference type="PROSITE" id="PS01099">
    <property type="entry name" value="COMPLEX1_24K"/>
    <property type="match status" value="1"/>
</dbReference>
<dbReference type="EMBL" id="JAKGUD010000001">
    <property type="protein sequence ID" value="MCF4141552.1"/>
    <property type="molecule type" value="Genomic_DNA"/>
</dbReference>